<reference evidence="1 2" key="1">
    <citation type="journal article" date="2016" name="Sci. Rep.">
        <title>Draft genome sequencing and secretome analysis of fungal phytopathogen Ascochyta rabiei provides insight into the necrotrophic effector repertoire.</title>
        <authorList>
            <person name="Verma S."/>
            <person name="Gazara R.K."/>
            <person name="Nizam S."/>
            <person name="Parween S."/>
            <person name="Chattopadhyay D."/>
            <person name="Verma P.K."/>
        </authorList>
    </citation>
    <scope>NUCLEOTIDE SEQUENCE [LARGE SCALE GENOMIC DNA]</scope>
    <source>
        <strain evidence="1 2">ArDII</strain>
    </source>
</reference>
<dbReference type="EMBL" id="JYNV01000110">
    <property type="protein sequence ID" value="KZM26267.1"/>
    <property type="molecule type" value="Genomic_DNA"/>
</dbReference>
<protein>
    <submittedName>
        <fullName evidence="1">Uncharacterized protein</fullName>
    </submittedName>
</protein>
<comment type="caution">
    <text evidence="1">The sequence shown here is derived from an EMBL/GenBank/DDBJ whole genome shotgun (WGS) entry which is preliminary data.</text>
</comment>
<sequence length="174" mass="19364">MNLRGCLLDYITTASVGNLLKNVPAVCSLRQSRDKTAASPQFITYATMRNEQAYSDRVQVIWKSTHALTIHFQYSVNTPPSTSPPPKASYPPPAQNLSVGDKSCQIRLKPRGYPCPTQRSTLRKCLEQLLHFPQCVNEQSPETVYSTLTTPTASLDCELVREEVQNPDCCLFAA</sequence>
<evidence type="ECO:0000313" key="2">
    <source>
        <dbReference type="Proteomes" id="UP000076837"/>
    </source>
</evidence>
<proteinExistence type="predicted"/>
<dbReference type="Proteomes" id="UP000076837">
    <property type="component" value="Unassembled WGS sequence"/>
</dbReference>
<gene>
    <name evidence="1" type="ORF">ST47_g2533</name>
</gene>
<evidence type="ECO:0000313" key="1">
    <source>
        <dbReference type="EMBL" id="KZM26267.1"/>
    </source>
</evidence>
<organism evidence="1 2">
    <name type="scientific">Didymella rabiei</name>
    <name type="common">Chickpea ascochyta blight fungus</name>
    <name type="synonym">Mycosphaerella rabiei</name>
    <dbReference type="NCBI Taxonomy" id="5454"/>
    <lineage>
        <taxon>Eukaryota</taxon>
        <taxon>Fungi</taxon>
        <taxon>Dikarya</taxon>
        <taxon>Ascomycota</taxon>
        <taxon>Pezizomycotina</taxon>
        <taxon>Dothideomycetes</taxon>
        <taxon>Pleosporomycetidae</taxon>
        <taxon>Pleosporales</taxon>
        <taxon>Pleosporineae</taxon>
        <taxon>Didymellaceae</taxon>
        <taxon>Ascochyta</taxon>
    </lineage>
</organism>
<name>A0A163JC63_DIDRA</name>
<accession>A0A163JC63</accession>
<dbReference type="AlphaFoldDB" id="A0A163JC63"/>
<keyword evidence="2" id="KW-1185">Reference proteome</keyword>